<protein>
    <submittedName>
        <fullName evidence="2">Uncharacterized protein</fullName>
    </submittedName>
</protein>
<comment type="caution">
    <text evidence="2">The sequence shown here is derived from an EMBL/GenBank/DDBJ whole genome shotgun (WGS) entry which is preliminary data.</text>
</comment>
<keyword evidence="3" id="KW-1185">Reference proteome</keyword>
<evidence type="ECO:0000256" key="1">
    <source>
        <dbReference type="SAM" id="MobiDB-lite"/>
    </source>
</evidence>
<feature type="compositionally biased region" description="Polar residues" evidence="1">
    <location>
        <begin position="355"/>
        <end position="371"/>
    </location>
</feature>
<dbReference type="AlphaFoldDB" id="A0A4Y9YPN9"/>
<feature type="compositionally biased region" description="Low complexity" evidence="1">
    <location>
        <begin position="225"/>
        <end position="257"/>
    </location>
</feature>
<feature type="region of interest" description="Disordered" evidence="1">
    <location>
        <begin position="329"/>
        <end position="373"/>
    </location>
</feature>
<accession>A0A4Y9YPN9</accession>
<feature type="compositionally biased region" description="Low complexity" evidence="1">
    <location>
        <begin position="339"/>
        <end position="353"/>
    </location>
</feature>
<dbReference type="STRING" id="205917.A0A4Y9YPN9"/>
<evidence type="ECO:0000313" key="3">
    <source>
        <dbReference type="Proteomes" id="UP000298327"/>
    </source>
</evidence>
<organism evidence="2 3">
    <name type="scientific">Dentipellis fragilis</name>
    <dbReference type="NCBI Taxonomy" id="205917"/>
    <lineage>
        <taxon>Eukaryota</taxon>
        <taxon>Fungi</taxon>
        <taxon>Dikarya</taxon>
        <taxon>Basidiomycota</taxon>
        <taxon>Agaricomycotina</taxon>
        <taxon>Agaricomycetes</taxon>
        <taxon>Russulales</taxon>
        <taxon>Hericiaceae</taxon>
        <taxon>Dentipellis</taxon>
    </lineage>
</organism>
<proteinExistence type="predicted"/>
<dbReference type="Proteomes" id="UP000298327">
    <property type="component" value="Unassembled WGS sequence"/>
</dbReference>
<dbReference type="EMBL" id="SEOQ01000384">
    <property type="protein sequence ID" value="TFY64112.1"/>
    <property type="molecule type" value="Genomic_DNA"/>
</dbReference>
<feature type="region of interest" description="Disordered" evidence="1">
    <location>
        <begin position="218"/>
        <end position="275"/>
    </location>
</feature>
<reference evidence="2 3" key="1">
    <citation type="submission" date="2019-02" db="EMBL/GenBank/DDBJ databases">
        <title>Genome sequencing of the rare red list fungi Dentipellis fragilis.</title>
        <authorList>
            <person name="Buettner E."/>
            <person name="Kellner H."/>
        </authorList>
    </citation>
    <scope>NUCLEOTIDE SEQUENCE [LARGE SCALE GENOMIC DNA]</scope>
    <source>
        <strain evidence="2 3">DSM 105465</strain>
    </source>
</reference>
<evidence type="ECO:0000313" key="2">
    <source>
        <dbReference type="EMBL" id="TFY64112.1"/>
    </source>
</evidence>
<gene>
    <name evidence="2" type="ORF">EVG20_g6058</name>
</gene>
<sequence>MIYIPTTSRVSLGQTANIHRMKFFVNDAATNLDSLGTSQHTTFSHPSCQRRLSAKIKKTDIWSTFERNYQLSRNEQLMDTSYLSILIEPAWLLAKMAALHLNSPLTRTLLDMATYSSPSHLHNLHASRCRPPSARDLQVHVGKDSQKVTLTSWAAGPNQRIYPRATVNDLPGAALYSGSGSSHIMHRIKKKSSPNVESLFLPRRHVLVLVEKGGRPSVWSHRTDTTTTASSKSKFTMDASHNRSSLSWRSSPRRNSPTQTIHDTRTPSGIGHHGLDNASLQVELEFASDLQLARARPAPLNSSSLTGALGDSFVYPPRIHNTPATAHIVASRRERNQSRSKVSSVRSSAPAPSIRGSSTLQQSATVASGLTSRPHETTFAVGNEYREQWKADCPQPQPTASSSKAVRPLATTKKAIIAQKGRKAHAGSMAELNEELPYPWRRFDDPPNIRVVPQATLYIRHLKDELREKDEEIDKCHSWLNAANLEQVEMDGQLKKAFRENDSLRNMLRQYGANI</sequence>
<name>A0A4Y9YPN9_9AGAM</name>